<dbReference type="GO" id="GO:0003729">
    <property type="term" value="F:mRNA binding"/>
    <property type="evidence" value="ECO:0007669"/>
    <property type="project" value="TreeGrafter"/>
</dbReference>
<protein>
    <submittedName>
        <fullName evidence="5">THOC5</fullName>
    </submittedName>
</protein>
<keyword evidence="3" id="KW-0539">Nucleus</keyword>
<evidence type="ECO:0000313" key="5">
    <source>
        <dbReference type="EMBL" id="CAC5367167.1"/>
    </source>
</evidence>
<comment type="similarity">
    <text evidence="2">Belongs to the THOC5 family.</text>
</comment>
<dbReference type="InterPro" id="IPR019163">
    <property type="entry name" value="THO_Thoc5"/>
</dbReference>
<gene>
    <name evidence="5" type="ORF">MCOR_7187</name>
</gene>
<dbReference type="Proteomes" id="UP000507470">
    <property type="component" value="Unassembled WGS sequence"/>
</dbReference>
<evidence type="ECO:0000256" key="2">
    <source>
        <dbReference type="ARBA" id="ARBA00008044"/>
    </source>
</evidence>
<feature type="compositionally biased region" description="Basic and acidic residues" evidence="4">
    <location>
        <begin position="18"/>
        <end position="32"/>
    </location>
</feature>
<evidence type="ECO:0000256" key="4">
    <source>
        <dbReference type="SAM" id="MobiDB-lite"/>
    </source>
</evidence>
<dbReference type="PANTHER" id="PTHR13375">
    <property type="entry name" value="FMS INTERACTING PROTEIN"/>
    <property type="match status" value="1"/>
</dbReference>
<sequence length="692" mass="79960">MSSKDHHEVEVKRKRSLKKESSPTRGVGDVKRSKSSTNDVKLFYAEEEEVEHRDPKKDLNLFKSATDDVRKCFKDIRDSKDKPDKSTNDHIETKKRETALHFVLLKKLNRLSHIRCKKSRDATNEAKQRIDQYHLQLQNLLYETMHLEKEITKCLEFKSKDEEIELVSVEEFYEAAPNDISKPETTRTDQHQLRLARLDWELEQRKMLAQKLKESETSKDQLDKEIKTQQEYLENLQPKLTSILQSTKPVQEYLGMPFDQIREQHQIAGHLPHPLYVLYMQTDAYRQACDKKLEVKIEGDIEAAKSMKSTPELFADVEDSDSDQEEQEKKSSKRRRKTVDSGKVERKKKVLKKHPLSVVLKIKTKDGTCLQLNFYYLVTLEIVTVVMQLKSGSESPPSCISGGDLLSPDLLLNEIYPGDNGNTSPNAANQYELRRLGLGEFNQYIKETGKPYLWAQWLSGLQFLNNNKSSKVADSSVSSENMQQTIKRLRRRIKSRLSLLKQLASLERGIIPLAPEAMPLFPTKIVAKLTSWKRSTYEDFCVLPYTEELVSNGLAKESDIFFTATMDRGSAKMTAQIVMTPDYPAVAPLFLVSLQWQTERSALNDINIQEMEEEVNVHYKEMIIHKSHDQILANQLQRLLMCFDVYLETETQNAEEGPKEISKEKVYARFARGPNRTKPYKFCAEVGIFSHR</sequence>
<dbReference type="AlphaFoldDB" id="A0A6J8AFV2"/>
<comment type="subcellular location">
    <subcellularLocation>
        <location evidence="1">Nucleus</location>
    </subcellularLocation>
</comment>
<dbReference type="OrthoDB" id="20582at2759"/>
<organism evidence="5 6">
    <name type="scientific">Mytilus coruscus</name>
    <name type="common">Sea mussel</name>
    <dbReference type="NCBI Taxonomy" id="42192"/>
    <lineage>
        <taxon>Eukaryota</taxon>
        <taxon>Metazoa</taxon>
        <taxon>Spiralia</taxon>
        <taxon>Lophotrochozoa</taxon>
        <taxon>Mollusca</taxon>
        <taxon>Bivalvia</taxon>
        <taxon>Autobranchia</taxon>
        <taxon>Pteriomorphia</taxon>
        <taxon>Mytilida</taxon>
        <taxon>Mytiloidea</taxon>
        <taxon>Mytilidae</taxon>
        <taxon>Mytilinae</taxon>
        <taxon>Mytilus</taxon>
    </lineage>
</organism>
<evidence type="ECO:0000256" key="1">
    <source>
        <dbReference type="ARBA" id="ARBA00004123"/>
    </source>
</evidence>
<dbReference type="EMBL" id="CACVKT020001354">
    <property type="protein sequence ID" value="CAC5367167.1"/>
    <property type="molecule type" value="Genomic_DNA"/>
</dbReference>
<evidence type="ECO:0000313" key="6">
    <source>
        <dbReference type="Proteomes" id="UP000507470"/>
    </source>
</evidence>
<accession>A0A6J8AFV2</accession>
<reference evidence="5 6" key="1">
    <citation type="submission" date="2020-06" db="EMBL/GenBank/DDBJ databases">
        <authorList>
            <person name="Li R."/>
            <person name="Bekaert M."/>
        </authorList>
    </citation>
    <scope>NUCLEOTIDE SEQUENCE [LARGE SCALE GENOMIC DNA]</scope>
    <source>
        <strain evidence="6">wild</strain>
    </source>
</reference>
<dbReference type="Pfam" id="PF09766">
    <property type="entry name" value="FmiP_Thoc5"/>
    <property type="match status" value="1"/>
</dbReference>
<dbReference type="PANTHER" id="PTHR13375:SF3">
    <property type="entry name" value="THO COMPLEX SUBUNIT 5 HOMOLOG"/>
    <property type="match status" value="1"/>
</dbReference>
<keyword evidence="6" id="KW-1185">Reference proteome</keyword>
<feature type="compositionally biased region" description="Acidic residues" evidence="4">
    <location>
        <begin position="315"/>
        <end position="326"/>
    </location>
</feature>
<dbReference type="GO" id="GO:0000445">
    <property type="term" value="C:THO complex part of transcription export complex"/>
    <property type="evidence" value="ECO:0007669"/>
    <property type="project" value="TreeGrafter"/>
</dbReference>
<feature type="region of interest" description="Disordered" evidence="4">
    <location>
        <begin position="1"/>
        <end position="38"/>
    </location>
</feature>
<dbReference type="GO" id="GO:0006406">
    <property type="term" value="P:mRNA export from nucleus"/>
    <property type="evidence" value="ECO:0007669"/>
    <property type="project" value="TreeGrafter"/>
</dbReference>
<name>A0A6J8AFV2_MYTCO</name>
<feature type="compositionally biased region" description="Basic and acidic residues" evidence="4">
    <location>
        <begin position="1"/>
        <end position="11"/>
    </location>
</feature>
<proteinExistence type="inferred from homology"/>
<evidence type="ECO:0000256" key="3">
    <source>
        <dbReference type="ARBA" id="ARBA00023242"/>
    </source>
</evidence>
<feature type="region of interest" description="Disordered" evidence="4">
    <location>
        <begin position="312"/>
        <end position="348"/>
    </location>
</feature>